<dbReference type="PANTHER" id="PTHR38011">
    <property type="entry name" value="DIHYDROFOLATE REDUCTASE FAMILY PROTEIN (AFU_ORTHOLOGUE AFUA_8G06820)"/>
    <property type="match status" value="1"/>
</dbReference>
<organism evidence="3 4">
    <name type="scientific">Pseudolactococcus chungangensis CAU 28 = DSM 22330</name>
    <dbReference type="NCBI Taxonomy" id="1122154"/>
    <lineage>
        <taxon>Bacteria</taxon>
        <taxon>Bacillati</taxon>
        <taxon>Bacillota</taxon>
        <taxon>Bacilli</taxon>
        <taxon>Lactobacillales</taxon>
        <taxon>Streptococcaceae</taxon>
        <taxon>Pseudolactococcus</taxon>
    </lineage>
</organism>
<dbReference type="RefSeq" id="WP_031365689.1">
    <property type="nucleotide sequence ID" value="NZ_FPKS01000001.1"/>
</dbReference>
<evidence type="ECO:0000313" key="4">
    <source>
        <dbReference type="Proteomes" id="UP000185655"/>
    </source>
</evidence>
<dbReference type="GO" id="GO:0008703">
    <property type="term" value="F:5-amino-6-(5-phosphoribosylamino)uracil reductase activity"/>
    <property type="evidence" value="ECO:0007669"/>
    <property type="project" value="InterPro"/>
</dbReference>
<dbReference type="InterPro" id="IPR024072">
    <property type="entry name" value="DHFR-like_dom_sf"/>
</dbReference>
<dbReference type="OrthoDB" id="195113at2"/>
<dbReference type="InterPro" id="IPR050765">
    <property type="entry name" value="Riboflavin_Biosynth_HTPR"/>
</dbReference>
<proteinExistence type="predicted"/>
<dbReference type="STRING" id="1122154.SAMN02746068_00122"/>
<dbReference type="EMBL" id="JXJT01000003">
    <property type="protein sequence ID" value="PCS04375.1"/>
    <property type="molecule type" value="Genomic_DNA"/>
</dbReference>
<dbReference type="PANTHER" id="PTHR38011:SF11">
    <property type="entry name" value="2,5-DIAMINO-6-RIBOSYLAMINO-4(3H)-PYRIMIDINONE 5'-PHOSPHATE REDUCTASE"/>
    <property type="match status" value="1"/>
</dbReference>
<evidence type="ECO:0000313" key="5">
    <source>
        <dbReference type="Proteomes" id="UP000218979"/>
    </source>
</evidence>
<dbReference type="GO" id="GO:0009231">
    <property type="term" value="P:riboflavin biosynthetic process"/>
    <property type="evidence" value="ECO:0007669"/>
    <property type="project" value="InterPro"/>
</dbReference>
<reference evidence="3 4" key="2">
    <citation type="submission" date="2016-11" db="EMBL/GenBank/DDBJ databases">
        <authorList>
            <person name="Jaros S."/>
            <person name="Januszkiewicz K."/>
            <person name="Wedrychowicz H."/>
        </authorList>
    </citation>
    <scope>NUCLEOTIDE SEQUENCE [LARGE SCALE GENOMIC DNA]</scope>
    <source>
        <strain evidence="3 4">DSM 22330</strain>
    </source>
</reference>
<dbReference type="EMBL" id="FPKS01000001">
    <property type="protein sequence ID" value="SFZ70218.1"/>
    <property type="molecule type" value="Genomic_DNA"/>
</dbReference>
<dbReference type="Pfam" id="PF01872">
    <property type="entry name" value="RibD_C"/>
    <property type="match status" value="1"/>
</dbReference>
<sequence length="183" mass="20591">MRQVFFYGAISLDGFLSSATDDLQWLFDTSLDKEFDISDFEDRIGTVVMGHTTYRETQRLSGAERIFPNKEKIVFSRSEKGNIIEGNYVSGDPVAVINRLKAEAGQAIWVVGGGEIVTTLLKHDLIDELWIQIAPVVLGTGKRLFEETEQELKRFELVSVDKIGQLSELHLKRIQKSSTSPVN</sequence>
<accession>A0A1K2H3V2</accession>
<feature type="domain" description="Bacterial bifunctional deaminase-reductase C-terminal" evidence="1">
    <location>
        <begin position="5"/>
        <end position="165"/>
    </location>
</feature>
<dbReference type="AlphaFoldDB" id="A0A1K2H3V2"/>
<dbReference type="Proteomes" id="UP000218979">
    <property type="component" value="Unassembled WGS sequence"/>
</dbReference>
<protein>
    <submittedName>
        <fullName evidence="3">Dihydrofolate reductase</fullName>
    </submittedName>
</protein>
<dbReference type="SUPFAM" id="SSF53597">
    <property type="entry name" value="Dihydrofolate reductase-like"/>
    <property type="match status" value="1"/>
</dbReference>
<dbReference type="InterPro" id="IPR002734">
    <property type="entry name" value="RibDG_C"/>
</dbReference>
<name>A0A1K2H3V2_9LACT</name>
<gene>
    <name evidence="2" type="ORF">RR45_GL001309</name>
    <name evidence="3" type="ORF">SAMN02746068_00122</name>
</gene>
<evidence type="ECO:0000313" key="2">
    <source>
        <dbReference type="EMBL" id="PCS04375.1"/>
    </source>
</evidence>
<reference evidence="2 5" key="1">
    <citation type="submission" date="2014-12" db="EMBL/GenBank/DDBJ databases">
        <title>Draft genome sequences of 10 type strains of Lactococcus.</title>
        <authorList>
            <person name="Sun Z."/>
            <person name="Zhong Z."/>
            <person name="Liu W."/>
            <person name="Zhang W."/>
            <person name="Zhang H."/>
        </authorList>
    </citation>
    <scope>NUCLEOTIDE SEQUENCE [LARGE SCALE GENOMIC DNA]</scope>
    <source>
        <strain evidence="2 5">DSM 22330</strain>
    </source>
</reference>
<dbReference type="Gene3D" id="3.40.430.10">
    <property type="entry name" value="Dihydrofolate Reductase, subunit A"/>
    <property type="match status" value="1"/>
</dbReference>
<dbReference type="Proteomes" id="UP000185655">
    <property type="component" value="Unassembled WGS sequence"/>
</dbReference>
<keyword evidence="5" id="KW-1185">Reference proteome</keyword>
<evidence type="ECO:0000259" key="1">
    <source>
        <dbReference type="Pfam" id="PF01872"/>
    </source>
</evidence>
<evidence type="ECO:0000313" key="3">
    <source>
        <dbReference type="EMBL" id="SFZ70218.1"/>
    </source>
</evidence>